<dbReference type="Proteomes" id="UP001170364">
    <property type="component" value="Unassembled WGS sequence"/>
</dbReference>
<evidence type="ECO:0000259" key="1">
    <source>
        <dbReference type="PROSITE" id="PS50943"/>
    </source>
</evidence>
<reference evidence="2" key="2">
    <citation type="submission" date="2023-01" db="EMBL/GenBank/DDBJ databases">
        <authorList>
            <person name="Uljanovas D."/>
        </authorList>
    </citation>
    <scope>NUCLEOTIDE SEQUENCE</scope>
    <source>
        <strain evidence="2">S41</strain>
    </source>
</reference>
<dbReference type="AlphaFoldDB" id="A0AAW7Q8T4"/>
<dbReference type="InterPro" id="IPR001387">
    <property type="entry name" value="Cro/C1-type_HTH"/>
</dbReference>
<evidence type="ECO:0000313" key="3">
    <source>
        <dbReference type="Proteomes" id="UP001170364"/>
    </source>
</evidence>
<protein>
    <submittedName>
        <fullName evidence="2">Helix-turn-helix transcriptional regulator</fullName>
    </submittedName>
</protein>
<feature type="domain" description="HTH cro/C1-type" evidence="1">
    <location>
        <begin position="20"/>
        <end position="64"/>
    </location>
</feature>
<reference evidence="2" key="1">
    <citation type="journal article" date="2023" name="Microorganisms">
        <title>Genomic Characterization of Arcobacter butzleri Strains Isolated from Various Sources in Lithuania.</title>
        <authorList>
            <person name="Uljanovas D."/>
            <person name="Golz G."/>
            <person name="Fleischmann S."/>
            <person name="Kudirkiene E."/>
            <person name="Kasetiene N."/>
            <person name="Grineviciene A."/>
            <person name="Tamuleviciene E."/>
            <person name="Aksomaitiene J."/>
            <person name="Alter T."/>
            <person name="Malakauskas M."/>
        </authorList>
    </citation>
    <scope>NUCLEOTIDE SEQUENCE</scope>
    <source>
        <strain evidence="2">S41</strain>
    </source>
</reference>
<dbReference type="Gene3D" id="1.10.260.40">
    <property type="entry name" value="lambda repressor-like DNA-binding domains"/>
    <property type="match status" value="1"/>
</dbReference>
<dbReference type="RefSeq" id="WP_130526811.1">
    <property type="nucleotide sequence ID" value="NZ_CABVQV010000007.1"/>
</dbReference>
<evidence type="ECO:0000313" key="2">
    <source>
        <dbReference type="EMBL" id="MDN5122435.1"/>
    </source>
</evidence>
<dbReference type="PROSITE" id="PS50943">
    <property type="entry name" value="HTH_CROC1"/>
    <property type="match status" value="1"/>
</dbReference>
<proteinExistence type="predicted"/>
<dbReference type="InterPro" id="IPR010982">
    <property type="entry name" value="Lambda_DNA-bd_dom_sf"/>
</dbReference>
<dbReference type="CDD" id="cd00093">
    <property type="entry name" value="HTH_XRE"/>
    <property type="match status" value="1"/>
</dbReference>
<organism evidence="2 3">
    <name type="scientific">Aliarcobacter butzleri</name>
    <dbReference type="NCBI Taxonomy" id="28197"/>
    <lineage>
        <taxon>Bacteria</taxon>
        <taxon>Pseudomonadati</taxon>
        <taxon>Campylobacterota</taxon>
        <taxon>Epsilonproteobacteria</taxon>
        <taxon>Campylobacterales</taxon>
        <taxon>Arcobacteraceae</taxon>
        <taxon>Aliarcobacter</taxon>
    </lineage>
</organism>
<accession>A0AAW7Q8T4</accession>
<dbReference type="SMART" id="SM00530">
    <property type="entry name" value="HTH_XRE"/>
    <property type="match status" value="1"/>
</dbReference>
<gene>
    <name evidence="2" type="ORF">PJV93_00785</name>
</gene>
<dbReference type="SUPFAM" id="SSF47413">
    <property type="entry name" value="lambda repressor-like DNA-binding domains"/>
    <property type="match status" value="1"/>
</dbReference>
<dbReference type="EMBL" id="JAQJJG010000001">
    <property type="protein sequence ID" value="MDN5122435.1"/>
    <property type="molecule type" value="Genomic_DNA"/>
</dbReference>
<dbReference type="GO" id="GO:0003677">
    <property type="term" value="F:DNA binding"/>
    <property type="evidence" value="ECO:0007669"/>
    <property type="project" value="InterPro"/>
</dbReference>
<sequence length="74" mass="8321">MVEIDKFKVKELMAKKQIATLQELANSLGISKTQVSNILSDKFVPIKSNVVELAEFFGVSPLEIVKEKDLKENK</sequence>
<name>A0AAW7Q8T4_9BACT</name>
<comment type="caution">
    <text evidence="2">The sequence shown here is derived from an EMBL/GenBank/DDBJ whole genome shotgun (WGS) entry which is preliminary data.</text>
</comment>
<dbReference type="Pfam" id="PF12844">
    <property type="entry name" value="HTH_19"/>
    <property type="match status" value="1"/>
</dbReference>